<dbReference type="EMBL" id="CM023476">
    <property type="protein sequence ID" value="KAH7940944.1"/>
    <property type="molecule type" value="Genomic_DNA"/>
</dbReference>
<evidence type="ECO:0000313" key="2">
    <source>
        <dbReference type="Proteomes" id="UP000821865"/>
    </source>
</evidence>
<dbReference type="Proteomes" id="UP000821865">
    <property type="component" value="Chromosome 7"/>
</dbReference>
<sequence>MIGSAGRAPSPAAAMPPSSCRASPAPSWRTMTSLDEARKKNAAWNATPKASSVATISTNGNATPRTTGSFATAPFGTAPFGITPSRGSPAGRCSPGRLQATRELSKSEKTAQGLESIASQELSQPSIKGRTTRKLVIAAFIIPLAGAAATVLLVAFKLLLTRDVQVNSGPVCDSYDCQKHVFHVAGRLDPRGRPCDDFAGYVCPAWATAGDASLSVLQDVAYAYSNRLVLRSPEELYVEEAQGALAMIRSCVNRSREDSEESLRALRQFLKAEMVTSSDPLAKLVDLAVNWNLPILFNVALLPTKEEGSGRERLIYIFPSELLEMLFALQKALVTHGLFDQAWENLPSITGVRQKHSKDEILDVLLSVLADLLNATDVSLEDPVFASVEDLPALTSSEGWLSSFRKAFNGIPAITEVDRVVVTHQSMLNALVRAFDSWKGILADALQWLISEYACFLACTELVQALPNLKGAPAAHTVICVGEVEATHGLLLDADSAKRLGGKDRANVRRRFDDVKRLVATKINSTTLLTIEAKRSAVEHVSSIGFRFARAEGGHLGFTEQEQQAFTKYYEGSPKFGGAFFRNWMSAREFIRARDPAVRYQLPAVMRRTLGSTLVYYDPPTHAVVVSPASLASPLYYRGGTEAMALGGLGFLIAGQLIRSLAHGVDLRNANASGSPLFYQELRHRQVGKLYFTISSIQYARIVRLCGSDGEAKLPSWFPGAVALDSLVEALQRGDGGLPIRGLEQFTQRQVFFLTACHVTCRRDGTALYSRQCNGAVKSSVSFADSFRCPNGSQMNSGVKCVLF</sequence>
<name>A0ACB8CDY3_DERSI</name>
<protein>
    <submittedName>
        <fullName evidence="1">Uncharacterized protein</fullName>
    </submittedName>
</protein>
<keyword evidence="2" id="KW-1185">Reference proteome</keyword>
<proteinExistence type="predicted"/>
<evidence type="ECO:0000313" key="1">
    <source>
        <dbReference type="EMBL" id="KAH7940944.1"/>
    </source>
</evidence>
<organism evidence="1 2">
    <name type="scientific">Dermacentor silvarum</name>
    <name type="common">Tick</name>
    <dbReference type="NCBI Taxonomy" id="543639"/>
    <lineage>
        <taxon>Eukaryota</taxon>
        <taxon>Metazoa</taxon>
        <taxon>Ecdysozoa</taxon>
        <taxon>Arthropoda</taxon>
        <taxon>Chelicerata</taxon>
        <taxon>Arachnida</taxon>
        <taxon>Acari</taxon>
        <taxon>Parasitiformes</taxon>
        <taxon>Ixodida</taxon>
        <taxon>Ixodoidea</taxon>
        <taxon>Ixodidae</taxon>
        <taxon>Rhipicephalinae</taxon>
        <taxon>Dermacentor</taxon>
    </lineage>
</organism>
<comment type="caution">
    <text evidence="1">The sequence shown here is derived from an EMBL/GenBank/DDBJ whole genome shotgun (WGS) entry which is preliminary data.</text>
</comment>
<reference evidence="1" key="1">
    <citation type="submission" date="2020-05" db="EMBL/GenBank/DDBJ databases">
        <title>Large-scale comparative analyses of tick genomes elucidate their genetic diversity and vector capacities.</title>
        <authorList>
            <person name="Jia N."/>
            <person name="Wang J."/>
            <person name="Shi W."/>
            <person name="Du L."/>
            <person name="Sun Y."/>
            <person name="Zhan W."/>
            <person name="Jiang J."/>
            <person name="Wang Q."/>
            <person name="Zhang B."/>
            <person name="Ji P."/>
            <person name="Sakyi L.B."/>
            <person name="Cui X."/>
            <person name="Yuan T."/>
            <person name="Jiang B."/>
            <person name="Yang W."/>
            <person name="Lam T.T.-Y."/>
            <person name="Chang Q."/>
            <person name="Ding S."/>
            <person name="Wang X."/>
            <person name="Zhu J."/>
            <person name="Ruan X."/>
            <person name="Zhao L."/>
            <person name="Wei J."/>
            <person name="Que T."/>
            <person name="Du C."/>
            <person name="Cheng J."/>
            <person name="Dai P."/>
            <person name="Han X."/>
            <person name="Huang E."/>
            <person name="Gao Y."/>
            <person name="Liu J."/>
            <person name="Shao H."/>
            <person name="Ye R."/>
            <person name="Li L."/>
            <person name="Wei W."/>
            <person name="Wang X."/>
            <person name="Wang C."/>
            <person name="Yang T."/>
            <person name="Huo Q."/>
            <person name="Li W."/>
            <person name="Guo W."/>
            <person name="Chen H."/>
            <person name="Zhou L."/>
            <person name="Ni X."/>
            <person name="Tian J."/>
            <person name="Zhou Y."/>
            <person name="Sheng Y."/>
            <person name="Liu T."/>
            <person name="Pan Y."/>
            <person name="Xia L."/>
            <person name="Li J."/>
            <person name="Zhao F."/>
            <person name="Cao W."/>
        </authorList>
    </citation>
    <scope>NUCLEOTIDE SEQUENCE</scope>
    <source>
        <strain evidence="1">Dsil-2018</strain>
    </source>
</reference>
<accession>A0ACB8CDY3</accession>
<gene>
    <name evidence="1" type="ORF">HPB49_008315</name>
</gene>